<dbReference type="EMBL" id="AP022606">
    <property type="protein sequence ID" value="BBZ14293.1"/>
    <property type="molecule type" value="Genomic_DNA"/>
</dbReference>
<dbReference type="OrthoDB" id="4624706at2"/>
<evidence type="ECO:0000256" key="1">
    <source>
        <dbReference type="SAM" id="SignalP"/>
    </source>
</evidence>
<reference evidence="2" key="3">
    <citation type="submission" date="2020-02" db="EMBL/GenBank/DDBJ databases">
        <authorList>
            <person name="Matsumoto Y."/>
            <person name="Motooka D."/>
            <person name="Nakamura S."/>
        </authorList>
    </citation>
    <scope>NUCLEOTIDE SEQUENCE</scope>
    <source>
        <strain evidence="2">JCM 12687</strain>
    </source>
</reference>
<gene>
    <name evidence="3" type="ORF">BST20_16440</name>
    <name evidence="2" type="ORF">MBRA_44880</name>
</gene>
<dbReference type="Proteomes" id="UP000467379">
    <property type="component" value="Chromosome"/>
</dbReference>
<proteinExistence type="predicted"/>
<dbReference type="EMBL" id="MVHM01000010">
    <property type="protein sequence ID" value="ORA36144.1"/>
    <property type="molecule type" value="Genomic_DNA"/>
</dbReference>
<evidence type="ECO:0000313" key="3">
    <source>
        <dbReference type="EMBL" id="ORA36144.1"/>
    </source>
</evidence>
<protein>
    <recommendedName>
        <fullName evidence="6">Exported alanine and valine rich protein</fullName>
    </recommendedName>
</protein>
<evidence type="ECO:0008006" key="6">
    <source>
        <dbReference type="Google" id="ProtNLM"/>
    </source>
</evidence>
<accession>A0A7I7WCP0</accession>
<organism evidence="3 4">
    <name type="scientific">Mycobacterium branderi</name>
    <dbReference type="NCBI Taxonomy" id="43348"/>
    <lineage>
        <taxon>Bacteria</taxon>
        <taxon>Bacillati</taxon>
        <taxon>Actinomycetota</taxon>
        <taxon>Actinomycetes</taxon>
        <taxon>Mycobacteriales</taxon>
        <taxon>Mycobacteriaceae</taxon>
        <taxon>Mycobacterium</taxon>
    </lineage>
</organism>
<dbReference type="Proteomes" id="UP000192441">
    <property type="component" value="Unassembled WGS sequence"/>
</dbReference>
<feature type="signal peptide" evidence="1">
    <location>
        <begin position="1"/>
        <end position="24"/>
    </location>
</feature>
<dbReference type="RefSeq" id="WP_083132462.1">
    <property type="nucleotide sequence ID" value="NZ_AP022606.1"/>
</dbReference>
<sequence>MHRWLVALITVVVAGLVAAPRASAGDAPIGHIGDTLRVDNGKIIADVTVSFVQPVDPPPGFGYQRSGVPVKSFPDSTVDRADVAIHAIRVPNPSQMGTDFSFVGVTPFGDAYKPRPSDAPDALDVALGNAPAGSVVRGGVYWDAYRDPVSNVVLLDRKTGVHLAQWNL</sequence>
<reference evidence="2 5" key="2">
    <citation type="journal article" date="2019" name="Emerg. Microbes Infect.">
        <title>Comprehensive subspecies identification of 175 nontuberculous mycobacteria species based on 7547 genomic profiles.</title>
        <authorList>
            <person name="Matsumoto Y."/>
            <person name="Kinjo T."/>
            <person name="Motooka D."/>
            <person name="Nabeya D."/>
            <person name="Jung N."/>
            <person name="Uechi K."/>
            <person name="Horii T."/>
            <person name="Iida T."/>
            <person name="Fujita J."/>
            <person name="Nakamura S."/>
        </authorList>
    </citation>
    <scope>NUCLEOTIDE SEQUENCE [LARGE SCALE GENOMIC DNA]</scope>
    <source>
        <strain evidence="2 5">JCM 12687</strain>
    </source>
</reference>
<dbReference type="AlphaFoldDB" id="A0A7I7WCP0"/>
<evidence type="ECO:0000313" key="5">
    <source>
        <dbReference type="Proteomes" id="UP000467379"/>
    </source>
</evidence>
<reference evidence="3 4" key="1">
    <citation type="submission" date="2016-12" db="EMBL/GenBank/DDBJ databases">
        <title>The new phylogeny of genus Mycobacterium.</title>
        <authorList>
            <person name="Tortoli E."/>
            <person name="Trovato A."/>
            <person name="Cirillo D.M."/>
        </authorList>
    </citation>
    <scope>NUCLEOTIDE SEQUENCE [LARGE SCALE GENOMIC DNA]</scope>
    <source>
        <strain evidence="3 4">DSM 44624</strain>
    </source>
</reference>
<keyword evidence="5" id="KW-1185">Reference proteome</keyword>
<evidence type="ECO:0000313" key="4">
    <source>
        <dbReference type="Proteomes" id="UP000192441"/>
    </source>
</evidence>
<name>A0A7I7WCP0_9MYCO</name>
<evidence type="ECO:0000313" key="2">
    <source>
        <dbReference type="EMBL" id="BBZ14293.1"/>
    </source>
</evidence>
<feature type="chain" id="PRO_5044658027" description="Exported alanine and valine rich protein" evidence="1">
    <location>
        <begin position="25"/>
        <end position="168"/>
    </location>
</feature>
<keyword evidence="1" id="KW-0732">Signal</keyword>